<evidence type="ECO:0000256" key="1">
    <source>
        <dbReference type="ARBA" id="ARBA00022690"/>
    </source>
</evidence>
<dbReference type="Proteomes" id="UP001230268">
    <property type="component" value="Unassembled WGS sequence"/>
</dbReference>
<gene>
    <name evidence="4" type="ORF">BgAZ_200990</name>
</gene>
<comment type="caution">
    <text evidence="4">The sequence shown here is derived from an EMBL/GenBank/DDBJ whole genome shotgun (WGS) entry which is preliminary data.</text>
</comment>
<sequence length="216" mass="23891">MPTYIRTLPLIFSVFGLLRTTSISYMEGVAAKQTGRGESRDSPNTRDTRIHYEDILGNGEFLDLGSFKDSHQNPFKLTLSKETLNTDVTFPILVEGQISTGFTWIPLEVLTRQSYSSIDTAYPEFYKGKLSDDEIKERGLKGTSGHGILVSHFSDHQATHDKTSGQVAVGRKGLMKATVSISKEIVPGEYYIVLAYGRTFGSTPLATFKTVLVDIV</sequence>
<evidence type="ECO:0000313" key="5">
    <source>
        <dbReference type="Proteomes" id="UP001230268"/>
    </source>
</evidence>
<evidence type="ECO:0000313" key="4">
    <source>
        <dbReference type="EMBL" id="KAK1443223.1"/>
    </source>
</evidence>
<name>A0AAD8PDB7_BABGI</name>
<keyword evidence="5" id="KW-1185">Reference proteome</keyword>
<dbReference type="InterPro" id="IPR036331">
    <property type="entry name" value="Chagasin-like_sf"/>
</dbReference>
<evidence type="ECO:0000256" key="2">
    <source>
        <dbReference type="ARBA" id="ARBA00022704"/>
    </source>
</evidence>
<accession>A0AAD8PDB7</accession>
<proteinExistence type="predicted"/>
<evidence type="ECO:0000256" key="3">
    <source>
        <dbReference type="SAM" id="SignalP"/>
    </source>
</evidence>
<dbReference type="AlphaFoldDB" id="A0AAD8PDB7"/>
<dbReference type="GO" id="GO:0004869">
    <property type="term" value="F:cysteine-type endopeptidase inhibitor activity"/>
    <property type="evidence" value="ECO:0007669"/>
    <property type="project" value="UniProtKB-KW"/>
</dbReference>
<feature type="chain" id="PRO_5041935408" evidence="3">
    <location>
        <begin position="32"/>
        <end position="216"/>
    </location>
</feature>
<keyword evidence="2" id="KW-0789">Thiol protease inhibitor</keyword>
<organism evidence="4 5">
    <name type="scientific">Babesia gibsoni</name>
    <dbReference type="NCBI Taxonomy" id="33632"/>
    <lineage>
        <taxon>Eukaryota</taxon>
        <taxon>Sar</taxon>
        <taxon>Alveolata</taxon>
        <taxon>Apicomplexa</taxon>
        <taxon>Aconoidasida</taxon>
        <taxon>Piroplasmida</taxon>
        <taxon>Babesiidae</taxon>
        <taxon>Babesia</taxon>
    </lineage>
</organism>
<keyword evidence="1" id="KW-0646">Protease inhibitor</keyword>
<feature type="signal peptide" evidence="3">
    <location>
        <begin position="1"/>
        <end position="31"/>
    </location>
</feature>
<reference evidence="4" key="1">
    <citation type="submission" date="2023-08" db="EMBL/GenBank/DDBJ databases">
        <title>Draft sequence of the Babesia gibsoni genome.</title>
        <authorList>
            <person name="Yamagishi J.Y."/>
            <person name="Xuan X.X."/>
        </authorList>
    </citation>
    <scope>NUCLEOTIDE SEQUENCE</scope>
    <source>
        <strain evidence="4">Azabu</strain>
    </source>
</reference>
<dbReference type="EMBL" id="JAVEPI010000002">
    <property type="protein sequence ID" value="KAK1443223.1"/>
    <property type="molecule type" value="Genomic_DNA"/>
</dbReference>
<keyword evidence="3" id="KW-0732">Signal</keyword>
<dbReference type="Gene3D" id="2.60.40.2020">
    <property type="match status" value="1"/>
</dbReference>
<protein>
    <submittedName>
        <fullName evidence="4">Uncharacterized protein</fullName>
    </submittedName>
</protein>